<sequence>MPNSPSFWQDLRVYAQPRVLVIFILGVASGFPWVMIGSALSAWLQEAGLTRSVIGYFGAVFGAYSINFLWSPLIDGCKIPLLTRWLGQRRSWILLCQLLIVAACFSLSQLSVIDNLHLVGLLAMAIAVSSATQDIAIDAYRIESFAVSEGRLQSAGAAMATAGWWTGYAGMGAIPFFIVDSNEWLWQDAYWVLGLLMLAIACIVLVVRKSTYHQEFSPASATTNIVGRINEIVVAPIREFFTRSGVRFAVSVLVFIFLFKIGEAFLGRMSIVFYKEIGFSNEEIGTYSKLVTWWVTILFALLGSAVNLRVGIVKGLLFGGIAMAASNLMFSWIALVGPSESLFLSAVIIDGFTSAWSTVAFVAFISLLCNRTFTASQYALMASLGTLGRTLLSSYSGVMVDALDGSWALFFLLTALMVIPSLVFLWFIRRPLTDLESMRNSPERDAD</sequence>
<evidence type="ECO:0000256" key="4">
    <source>
        <dbReference type="ARBA" id="ARBA00022989"/>
    </source>
</evidence>
<comment type="caution">
    <text evidence="7">The sequence shown here is derived from an EMBL/GenBank/DDBJ whole genome shotgun (WGS) entry which is preliminary data.</text>
</comment>
<evidence type="ECO:0000313" key="7">
    <source>
        <dbReference type="EMBL" id="RUO78068.1"/>
    </source>
</evidence>
<feature type="transmembrane region" description="Helical" evidence="6">
    <location>
        <begin position="407"/>
        <end position="428"/>
    </location>
</feature>
<dbReference type="InterPro" id="IPR036259">
    <property type="entry name" value="MFS_trans_sf"/>
</dbReference>
<dbReference type="Proteomes" id="UP000287908">
    <property type="component" value="Unassembled WGS sequence"/>
</dbReference>
<feature type="transmembrane region" description="Helical" evidence="6">
    <location>
        <begin position="116"/>
        <end position="137"/>
    </location>
</feature>
<keyword evidence="8" id="KW-1185">Reference proteome</keyword>
<feature type="transmembrane region" description="Helical" evidence="6">
    <location>
        <begin position="342"/>
        <end position="366"/>
    </location>
</feature>
<feature type="transmembrane region" description="Helical" evidence="6">
    <location>
        <begin position="157"/>
        <end position="178"/>
    </location>
</feature>
<dbReference type="OrthoDB" id="9787815at2"/>
<evidence type="ECO:0000256" key="6">
    <source>
        <dbReference type="SAM" id="Phobius"/>
    </source>
</evidence>
<evidence type="ECO:0000256" key="2">
    <source>
        <dbReference type="ARBA" id="ARBA00022448"/>
    </source>
</evidence>
<dbReference type="Gene3D" id="1.20.1250.20">
    <property type="entry name" value="MFS general substrate transporter like domains"/>
    <property type="match status" value="2"/>
</dbReference>
<feature type="transmembrane region" description="Helical" evidence="6">
    <location>
        <begin position="190"/>
        <end position="207"/>
    </location>
</feature>
<proteinExistence type="predicted"/>
<dbReference type="PANTHER" id="PTHR12778">
    <property type="entry name" value="SOLUTE CARRIER FAMILY 33 ACETYL-COA TRANSPORTER -RELATED"/>
    <property type="match status" value="1"/>
</dbReference>
<dbReference type="RefSeq" id="WP_126784395.1">
    <property type="nucleotide sequence ID" value="NZ_PIQF01000001.1"/>
</dbReference>
<keyword evidence="5 6" id="KW-0472">Membrane</keyword>
<gene>
    <name evidence="7" type="ORF">CWI81_06260</name>
</gene>
<keyword evidence="4 6" id="KW-1133">Transmembrane helix</keyword>
<evidence type="ECO:0000256" key="5">
    <source>
        <dbReference type="ARBA" id="ARBA00023136"/>
    </source>
</evidence>
<feature type="transmembrane region" description="Helical" evidence="6">
    <location>
        <begin position="315"/>
        <end position="336"/>
    </location>
</feature>
<protein>
    <submittedName>
        <fullName evidence="7">MFS transporter</fullName>
    </submittedName>
</protein>
<keyword evidence="3 6" id="KW-0812">Transmembrane</keyword>
<evidence type="ECO:0000256" key="1">
    <source>
        <dbReference type="ARBA" id="ARBA00004141"/>
    </source>
</evidence>
<keyword evidence="2" id="KW-0813">Transport</keyword>
<dbReference type="AlphaFoldDB" id="A0A432ZJD0"/>
<evidence type="ECO:0000313" key="8">
    <source>
        <dbReference type="Proteomes" id="UP000287908"/>
    </source>
</evidence>
<dbReference type="GO" id="GO:0016020">
    <property type="term" value="C:membrane"/>
    <property type="evidence" value="ECO:0007669"/>
    <property type="project" value="UniProtKB-SubCell"/>
</dbReference>
<accession>A0A432ZJD0</accession>
<feature type="transmembrane region" description="Helical" evidence="6">
    <location>
        <begin position="20"/>
        <end position="41"/>
    </location>
</feature>
<dbReference type="SUPFAM" id="SSF103473">
    <property type="entry name" value="MFS general substrate transporter"/>
    <property type="match status" value="1"/>
</dbReference>
<dbReference type="NCBIfam" id="TIGR00901">
    <property type="entry name" value="2A0125"/>
    <property type="match status" value="1"/>
</dbReference>
<name>A0A432ZJD0_9GAMM</name>
<feature type="transmembrane region" description="Helical" evidence="6">
    <location>
        <begin position="291"/>
        <end position="308"/>
    </location>
</feature>
<dbReference type="EMBL" id="PIQF01000001">
    <property type="protein sequence ID" value="RUO78068.1"/>
    <property type="molecule type" value="Genomic_DNA"/>
</dbReference>
<comment type="subcellular location">
    <subcellularLocation>
        <location evidence="1">Membrane</location>
        <topology evidence="1">Multi-pass membrane protein</topology>
    </subcellularLocation>
</comment>
<feature type="transmembrane region" description="Helical" evidence="6">
    <location>
        <begin position="248"/>
        <end position="271"/>
    </location>
</feature>
<evidence type="ECO:0000256" key="3">
    <source>
        <dbReference type="ARBA" id="ARBA00022692"/>
    </source>
</evidence>
<feature type="transmembrane region" description="Helical" evidence="6">
    <location>
        <begin position="91"/>
        <end position="110"/>
    </location>
</feature>
<reference evidence="7 8" key="1">
    <citation type="journal article" date="2011" name="Front. Microbiol.">
        <title>Genomic signatures of strain selection and enhancement in Bacillus atrophaeus var. globigii, a historical biowarfare simulant.</title>
        <authorList>
            <person name="Gibbons H.S."/>
            <person name="Broomall S.M."/>
            <person name="McNew L.A."/>
            <person name="Daligault H."/>
            <person name="Chapman C."/>
            <person name="Bruce D."/>
            <person name="Karavis M."/>
            <person name="Krepps M."/>
            <person name="McGregor P.A."/>
            <person name="Hong C."/>
            <person name="Park K.H."/>
            <person name="Akmal A."/>
            <person name="Feldman A."/>
            <person name="Lin J.S."/>
            <person name="Chang W.E."/>
            <person name="Higgs B.W."/>
            <person name="Demirev P."/>
            <person name="Lindquist J."/>
            <person name="Liem A."/>
            <person name="Fochler E."/>
            <person name="Read T.D."/>
            <person name="Tapia R."/>
            <person name="Johnson S."/>
            <person name="Bishop-Lilly K.A."/>
            <person name="Detter C."/>
            <person name="Han C."/>
            <person name="Sozhamannan S."/>
            <person name="Rosenzweig C.N."/>
            <person name="Skowronski E.W."/>
        </authorList>
    </citation>
    <scope>NUCLEOTIDE SEQUENCE [LARGE SCALE GENOMIC DNA]</scope>
    <source>
        <strain evidence="7 8">CL-SP19</strain>
    </source>
</reference>
<feature type="transmembrane region" description="Helical" evidence="6">
    <location>
        <begin position="53"/>
        <end position="70"/>
    </location>
</feature>
<organism evidence="7 8">
    <name type="scientific">Idiomarina seosinensis</name>
    <dbReference type="NCBI Taxonomy" id="281739"/>
    <lineage>
        <taxon>Bacteria</taxon>
        <taxon>Pseudomonadati</taxon>
        <taxon>Pseudomonadota</taxon>
        <taxon>Gammaproteobacteria</taxon>
        <taxon>Alteromonadales</taxon>
        <taxon>Idiomarinaceae</taxon>
        <taxon>Idiomarina</taxon>
    </lineage>
</organism>
<feature type="transmembrane region" description="Helical" evidence="6">
    <location>
        <begin position="378"/>
        <end position="395"/>
    </location>
</feature>
<dbReference type="InterPro" id="IPR004752">
    <property type="entry name" value="AmpG_permease/AT-1"/>
</dbReference>
<dbReference type="PANTHER" id="PTHR12778:SF10">
    <property type="entry name" value="MAJOR FACILITATOR SUPERFAMILY DOMAIN-CONTAINING PROTEIN 3"/>
    <property type="match status" value="1"/>
</dbReference>